<evidence type="ECO:0000313" key="1">
    <source>
        <dbReference type="EMBL" id="NMR78124.1"/>
    </source>
</evidence>
<dbReference type="EMBL" id="JABCMA010001404">
    <property type="protein sequence ID" value="NMR78124.1"/>
    <property type="molecule type" value="Genomic_DNA"/>
</dbReference>
<dbReference type="Proteomes" id="UP000565155">
    <property type="component" value="Unassembled WGS sequence"/>
</dbReference>
<dbReference type="GO" id="GO:0003746">
    <property type="term" value="F:translation elongation factor activity"/>
    <property type="evidence" value="ECO:0007669"/>
    <property type="project" value="UniProtKB-KW"/>
</dbReference>
<evidence type="ECO:0000313" key="2">
    <source>
        <dbReference type="Proteomes" id="UP000565155"/>
    </source>
</evidence>
<gene>
    <name evidence="1" type="ORF">HKB35_31595</name>
</gene>
<dbReference type="AlphaFoldDB" id="A0A7Y0N319"/>
<keyword evidence="1" id="KW-0648">Protein biosynthesis</keyword>
<accession>A0A7Y0N319</accession>
<proteinExistence type="predicted"/>
<organism evidence="1 2">
    <name type="scientific">Vibrio alginolyticus</name>
    <dbReference type="NCBI Taxonomy" id="663"/>
    <lineage>
        <taxon>Bacteria</taxon>
        <taxon>Pseudomonadati</taxon>
        <taxon>Pseudomonadota</taxon>
        <taxon>Gammaproteobacteria</taxon>
        <taxon>Vibrionales</taxon>
        <taxon>Vibrionaceae</taxon>
        <taxon>Vibrio</taxon>
    </lineage>
</organism>
<protein>
    <submittedName>
        <fullName evidence="1">Elongation factor P hydroxylase</fullName>
    </submittedName>
</protein>
<reference evidence="1 2" key="1">
    <citation type="submission" date="2020-04" db="EMBL/GenBank/DDBJ databases">
        <title>Whole-genome sequencing of Vibrio spp. from China reveals different genetic environments of blaCTX-M-14 among diverse lineages.</title>
        <authorList>
            <person name="Zheng Z."/>
            <person name="Ye L."/>
            <person name="Chen S."/>
        </authorList>
    </citation>
    <scope>NUCLEOTIDE SEQUENCE [LARGE SCALE GENOMIC DNA]</scope>
    <source>
        <strain evidence="1 2">Vb1636</strain>
    </source>
</reference>
<name>A0A7Y0N319_VIBAL</name>
<sequence>MTHEYQDLITIFNDTFLEQFNTTLELG</sequence>
<feature type="non-terminal residue" evidence="1">
    <location>
        <position position="27"/>
    </location>
</feature>
<comment type="caution">
    <text evidence="1">The sequence shown here is derived from an EMBL/GenBank/DDBJ whole genome shotgun (WGS) entry which is preliminary data.</text>
</comment>
<keyword evidence="1" id="KW-0251">Elongation factor</keyword>